<dbReference type="InterPro" id="IPR041953">
    <property type="entry name" value="YdeP_MopB"/>
</dbReference>
<proteinExistence type="inferred from homology"/>
<accession>A0ABU1T7R8</accession>
<evidence type="ECO:0000256" key="4">
    <source>
        <dbReference type="ARBA" id="ARBA00022485"/>
    </source>
</evidence>
<dbReference type="Proteomes" id="UP001247620">
    <property type="component" value="Unassembled WGS sequence"/>
</dbReference>
<evidence type="ECO:0000259" key="11">
    <source>
        <dbReference type="Pfam" id="PF01568"/>
    </source>
</evidence>
<feature type="domain" description="Molybdopterin oxidoreductase" evidence="10">
    <location>
        <begin position="136"/>
        <end position="501"/>
    </location>
</feature>
<comment type="similarity">
    <text evidence="3">Belongs to the prokaryotic molybdopterin-containing oxidoreductase family.</text>
</comment>
<reference evidence="12 13" key="1">
    <citation type="submission" date="2023-07" db="EMBL/GenBank/DDBJ databases">
        <title>Sorghum-associated microbial communities from plants grown in Nebraska, USA.</title>
        <authorList>
            <person name="Schachtman D."/>
        </authorList>
    </citation>
    <scope>NUCLEOTIDE SEQUENCE [LARGE SCALE GENOMIC DNA]</scope>
    <source>
        <strain evidence="12 13">3262</strain>
    </source>
</reference>
<dbReference type="CDD" id="cd02767">
    <property type="entry name" value="MopB_ydeP"/>
    <property type="match status" value="1"/>
</dbReference>
<dbReference type="Pfam" id="PF01568">
    <property type="entry name" value="Molydop_binding"/>
    <property type="match status" value="1"/>
</dbReference>
<dbReference type="InterPro" id="IPR009010">
    <property type="entry name" value="Asp_de-COase-like_dom_sf"/>
</dbReference>
<evidence type="ECO:0000313" key="12">
    <source>
        <dbReference type="EMBL" id="MDR6941276.1"/>
    </source>
</evidence>
<evidence type="ECO:0000313" key="13">
    <source>
        <dbReference type="Proteomes" id="UP001247620"/>
    </source>
</evidence>
<keyword evidence="5" id="KW-0500">Molybdenum</keyword>
<dbReference type="InterPro" id="IPR006657">
    <property type="entry name" value="MoPterin_dinucl-bd_dom"/>
</dbReference>
<keyword evidence="9" id="KW-0411">Iron-sulfur</keyword>
<evidence type="ECO:0000256" key="2">
    <source>
        <dbReference type="ARBA" id="ARBA00001966"/>
    </source>
</evidence>
<dbReference type="InterPro" id="IPR050123">
    <property type="entry name" value="Prok_molybdopt-oxidoreductase"/>
</dbReference>
<keyword evidence="6" id="KW-0479">Metal-binding</keyword>
<evidence type="ECO:0000256" key="8">
    <source>
        <dbReference type="ARBA" id="ARBA00023004"/>
    </source>
</evidence>
<dbReference type="Gene3D" id="2.40.40.20">
    <property type="match status" value="1"/>
</dbReference>
<evidence type="ECO:0000256" key="5">
    <source>
        <dbReference type="ARBA" id="ARBA00022505"/>
    </source>
</evidence>
<gene>
    <name evidence="12" type="ORF">J2W55_001104</name>
</gene>
<dbReference type="SUPFAM" id="SSF50692">
    <property type="entry name" value="ADC-like"/>
    <property type="match status" value="1"/>
</dbReference>
<keyword evidence="7" id="KW-0560">Oxidoreductase</keyword>
<evidence type="ECO:0000256" key="9">
    <source>
        <dbReference type="ARBA" id="ARBA00023014"/>
    </source>
</evidence>
<comment type="cofactor">
    <cofactor evidence="1">
        <name>Mo-bis(molybdopterin guanine dinucleotide)</name>
        <dbReference type="ChEBI" id="CHEBI:60539"/>
    </cofactor>
</comment>
<evidence type="ECO:0000256" key="3">
    <source>
        <dbReference type="ARBA" id="ARBA00010312"/>
    </source>
</evidence>
<organism evidence="12 13">
    <name type="scientific">Mucilaginibacter pocheonensis</name>
    <dbReference type="NCBI Taxonomy" id="398050"/>
    <lineage>
        <taxon>Bacteria</taxon>
        <taxon>Pseudomonadati</taxon>
        <taxon>Bacteroidota</taxon>
        <taxon>Sphingobacteriia</taxon>
        <taxon>Sphingobacteriales</taxon>
        <taxon>Sphingobacteriaceae</taxon>
        <taxon>Mucilaginibacter</taxon>
    </lineage>
</organism>
<dbReference type="SUPFAM" id="SSF53706">
    <property type="entry name" value="Formate dehydrogenase/DMSO reductase, domains 1-3"/>
    <property type="match status" value="1"/>
</dbReference>
<dbReference type="PANTHER" id="PTHR43105">
    <property type="entry name" value="RESPIRATORY NITRATE REDUCTASE"/>
    <property type="match status" value="1"/>
</dbReference>
<comment type="cofactor">
    <cofactor evidence="2">
        <name>[4Fe-4S] cluster</name>
        <dbReference type="ChEBI" id="CHEBI:49883"/>
    </cofactor>
</comment>
<dbReference type="EMBL" id="JAVDUU010000001">
    <property type="protein sequence ID" value="MDR6941276.1"/>
    <property type="molecule type" value="Genomic_DNA"/>
</dbReference>
<name>A0ABU1T7R8_9SPHI</name>
<dbReference type="CDD" id="cd02787">
    <property type="entry name" value="MopB_CT_ydeP"/>
    <property type="match status" value="1"/>
</dbReference>
<dbReference type="NCBIfam" id="TIGR01701">
    <property type="entry name" value="Fdhalpha-like"/>
    <property type="match status" value="1"/>
</dbReference>
<dbReference type="InterPro" id="IPR006656">
    <property type="entry name" value="Mopterin_OxRdtase"/>
</dbReference>
<evidence type="ECO:0000256" key="6">
    <source>
        <dbReference type="ARBA" id="ARBA00022723"/>
    </source>
</evidence>
<comment type="caution">
    <text evidence="12">The sequence shown here is derived from an EMBL/GenBank/DDBJ whole genome shotgun (WGS) entry which is preliminary data.</text>
</comment>
<dbReference type="InterPro" id="IPR037951">
    <property type="entry name" value="MopB_CT_YdeP"/>
</dbReference>
<evidence type="ECO:0000256" key="7">
    <source>
        <dbReference type="ARBA" id="ARBA00023002"/>
    </source>
</evidence>
<protein>
    <submittedName>
        <fullName evidence="12">Molybdopterin-dependent oxidoreductase alpha subunit</fullName>
    </submittedName>
</protein>
<dbReference type="PANTHER" id="PTHR43105:SF4">
    <property type="entry name" value="PROTEIN YDEP"/>
    <property type="match status" value="1"/>
</dbReference>
<evidence type="ECO:0000256" key="1">
    <source>
        <dbReference type="ARBA" id="ARBA00001942"/>
    </source>
</evidence>
<keyword evidence="13" id="KW-1185">Reference proteome</keyword>
<keyword evidence="8" id="KW-0408">Iron</keyword>
<dbReference type="Gene3D" id="3.40.50.740">
    <property type="match status" value="1"/>
</dbReference>
<dbReference type="Pfam" id="PF00384">
    <property type="entry name" value="Molybdopterin"/>
    <property type="match status" value="1"/>
</dbReference>
<evidence type="ECO:0000259" key="10">
    <source>
        <dbReference type="Pfam" id="PF00384"/>
    </source>
</evidence>
<dbReference type="InterPro" id="IPR010046">
    <property type="entry name" value="Mopterin_OxRdtse_a_bac"/>
</dbReference>
<dbReference type="PIRSF" id="PIRSF000144">
    <property type="entry name" value="CbbBc"/>
    <property type="match status" value="1"/>
</dbReference>
<sequence>MSKEIKEQPDAENPEELLGLKLTAPEKWAAGIPAVTAAMADIVQEAGFVRGMKGLFKMNKKDGFDCSGCAWPDPDDDRSPIAEYCENGAKALAEEATTKKLTADFFAQNSVADLAKLNDYEIGKKGRIAQPVYLPKGGTHYEPISWDEAFKKIAAKLNSLASPNEAAFYTSGRTSNEASFTYQLFIREFGTNNMPDCSNMCHESTSFGLAEAIGIGKGTVILNDFYDTDAIVVIGQNPGTNHPRMLTALQKAKENGAQIIAVNPLHEAGLMGFKNPQTVRGVLGINTHLADLYLQVKINGDMALLKAIEKLLYKAELENPGKVFDQEFIASNTVGYEAFLNHLNQFNLDHLAQECGVPLTQIEQAADMLKDKSRIIICWAMGVTQHKNGVATVKEIVNLAILKGAIGKPGSGLCPVRGHSNVQGNRTMMIFDKPKPQQLDKLKEVFGFEPPREHGYDVVESIQAMHEGKLKVFFAMGGNFLSATPDTTYTAEAMRKLEMSVHVSTKLNRGHLVHGDEALILPTLSRSDKDIIDGKAQFISCENSMGVVQMSKGMLEPISKDLMNENQIICKLAKATLGSRSVISWDKYEKSYDAVRDDIAKVIPGFDDYNSKVRIPGGFYLPNGPRQGKFNSKDYGDRIGFNIADLPEHHMAADEYRMTTIRSHDQFNTTIYGLDDRYRGIHNERRVIFMNEEDIQKSGFKSGEQVDLYNYHGGIERVARLFVVVPYGIPKGNTATYYPEANVLIPIDSVAENSNTPTSKLVFIKVKKHQEPLITAVWSS</sequence>
<keyword evidence="4" id="KW-0004">4Fe-4S</keyword>
<feature type="domain" description="Molybdopterin dinucleotide-binding" evidence="11">
    <location>
        <begin position="657"/>
        <end position="761"/>
    </location>
</feature>
<dbReference type="Gene3D" id="3.40.228.10">
    <property type="entry name" value="Dimethylsulfoxide Reductase, domain 2"/>
    <property type="match status" value="1"/>
</dbReference>
<dbReference type="RefSeq" id="WP_310092852.1">
    <property type="nucleotide sequence ID" value="NZ_JAVDUU010000001.1"/>
</dbReference>